<dbReference type="Pfam" id="PF00717">
    <property type="entry name" value="Peptidase_S24"/>
    <property type="match status" value="1"/>
</dbReference>
<evidence type="ECO:0000259" key="7">
    <source>
        <dbReference type="PROSITE" id="PS50943"/>
    </source>
</evidence>
<accession>A0A8S5LWA8</accession>
<dbReference type="PRINTS" id="PR00726">
    <property type="entry name" value="LEXASERPTASE"/>
</dbReference>
<sequence length="231" mass="25836">MLYFQKVNSYFAIFSETGEMSMTLKDKIKELCAKEKISMNKLETDLDFGKGYISKLGKSSPNASKLQKIADYFGVSLDYLIGSENNEPQLPKGAIPVDVSDFVKIPIIGSVRCGEPMFAESNIEGYQLTSSDDLLDGYDYFYLRAKGDSMINAGISEGDLLLIRKQSDVDSGDIAIVNVNGDEETLKRVIKKDGAIILQPENPSYETKIFMGRELNDVYIQGRLMQVVKRY</sequence>
<dbReference type="Gene3D" id="1.10.260.40">
    <property type="entry name" value="lambda repressor-like DNA-binding domains"/>
    <property type="match status" value="1"/>
</dbReference>
<evidence type="ECO:0000256" key="1">
    <source>
        <dbReference type="ARBA" id="ARBA00007484"/>
    </source>
</evidence>
<protein>
    <submittedName>
        <fullName evidence="8">Repressor protein</fullName>
    </submittedName>
</protein>
<dbReference type="GO" id="GO:0003677">
    <property type="term" value="F:DNA binding"/>
    <property type="evidence" value="ECO:0007669"/>
    <property type="project" value="InterPro"/>
</dbReference>
<dbReference type="EMBL" id="BK014753">
    <property type="protein sequence ID" value="DAD74143.1"/>
    <property type="molecule type" value="Genomic_DNA"/>
</dbReference>
<dbReference type="SMART" id="SM00530">
    <property type="entry name" value="HTH_XRE"/>
    <property type="match status" value="1"/>
</dbReference>
<dbReference type="Gene3D" id="2.10.109.10">
    <property type="entry name" value="Umud Fragment, subunit A"/>
    <property type="match status" value="1"/>
</dbReference>
<evidence type="ECO:0000313" key="8">
    <source>
        <dbReference type="EMBL" id="DAD74143.1"/>
    </source>
</evidence>
<dbReference type="GO" id="GO:0009432">
    <property type="term" value="P:SOS response"/>
    <property type="evidence" value="ECO:0007669"/>
    <property type="project" value="UniProtKB-KW"/>
</dbReference>
<dbReference type="InterPro" id="IPR050077">
    <property type="entry name" value="LexA_repressor"/>
</dbReference>
<dbReference type="InterPro" id="IPR010982">
    <property type="entry name" value="Lambda_DNA-bd_dom_sf"/>
</dbReference>
<dbReference type="CDD" id="cd06529">
    <property type="entry name" value="S24_LexA-like"/>
    <property type="match status" value="1"/>
</dbReference>
<dbReference type="PROSITE" id="PS50943">
    <property type="entry name" value="HTH_CROC1"/>
    <property type="match status" value="1"/>
</dbReference>
<dbReference type="InterPro" id="IPR015927">
    <property type="entry name" value="Peptidase_S24_S26A/B/C"/>
</dbReference>
<dbReference type="GO" id="GO:0016787">
    <property type="term" value="F:hydrolase activity"/>
    <property type="evidence" value="ECO:0007669"/>
    <property type="project" value="UniProtKB-KW"/>
</dbReference>
<evidence type="ECO:0000256" key="5">
    <source>
        <dbReference type="ARBA" id="ARBA00023204"/>
    </source>
</evidence>
<keyword evidence="5" id="KW-0234">DNA repair</keyword>
<dbReference type="GO" id="GO:0006355">
    <property type="term" value="P:regulation of DNA-templated transcription"/>
    <property type="evidence" value="ECO:0007669"/>
    <property type="project" value="InterPro"/>
</dbReference>
<reference evidence="8" key="1">
    <citation type="journal article" date="2021" name="Proc. Natl. Acad. Sci. U.S.A.">
        <title>A Catalog of Tens of Thousands of Viruses from Human Metagenomes Reveals Hidden Associations with Chronic Diseases.</title>
        <authorList>
            <person name="Tisza M.J."/>
            <person name="Buck C.B."/>
        </authorList>
    </citation>
    <scope>NUCLEOTIDE SEQUENCE</scope>
    <source>
        <strain evidence="8">CtplG2</strain>
    </source>
</reference>
<name>A0A8S5LWA8_9CAUD</name>
<comment type="similarity">
    <text evidence="1">Belongs to the peptidase S24 family.</text>
</comment>
<keyword evidence="3" id="KW-0378">Hydrolase</keyword>
<dbReference type="InterPro" id="IPR006197">
    <property type="entry name" value="Peptidase_S24_LexA"/>
</dbReference>
<evidence type="ECO:0000256" key="6">
    <source>
        <dbReference type="ARBA" id="ARBA00023236"/>
    </source>
</evidence>
<dbReference type="PANTHER" id="PTHR33516:SF2">
    <property type="entry name" value="LEXA REPRESSOR-RELATED"/>
    <property type="match status" value="1"/>
</dbReference>
<organism evidence="8">
    <name type="scientific">Myoviridae sp. ctplG2</name>
    <dbReference type="NCBI Taxonomy" id="2826700"/>
    <lineage>
        <taxon>Viruses</taxon>
        <taxon>Duplodnaviria</taxon>
        <taxon>Heunggongvirae</taxon>
        <taxon>Uroviricota</taxon>
        <taxon>Caudoviricetes</taxon>
    </lineage>
</organism>
<dbReference type="Pfam" id="PF01381">
    <property type="entry name" value="HTH_3"/>
    <property type="match status" value="1"/>
</dbReference>
<keyword evidence="4" id="KW-0068">Autocatalytic cleavage</keyword>
<dbReference type="InterPro" id="IPR036286">
    <property type="entry name" value="LexA/Signal_pep-like_sf"/>
</dbReference>
<evidence type="ECO:0000256" key="3">
    <source>
        <dbReference type="ARBA" id="ARBA00022801"/>
    </source>
</evidence>
<dbReference type="SUPFAM" id="SSF47413">
    <property type="entry name" value="lambda repressor-like DNA-binding domains"/>
    <property type="match status" value="1"/>
</dbReference>
<dbReference type="InterPro" id="IPR001387">
    <property type="entry name" value="Cro/C1-type_HTH"/>
</dbReference>
<keyword evidence="6" id="KW-0742">SOS response</keyword>
<dbReference type="InterPro" id="IPR039418">
    <property type="entry name" value="LexA-like"/>
</dbReference>
<evidence type="ECO:0000256" key="4">
    <source>
        <dbReference type="ARBA" id="ARBA00022813"/>
    </source>
</evidence>
<keyword evidence="2" id="KW-0227">DNA damage</keyword>
<feature type="domain" description="HTH cro/C1-type" evidence="7">
    <location>
        <begin position="28"/>
        <end position="80"/>
    </location>
</feature>
<proteinExistence type="inferred from homology"/>
<dbReference type="PANTHER" id="PTHR33516">
    <property type="entry name" value="LEXA REPRESSOR"/>
    <property type="match status" value="1"/>
</dbReference>
<evidence type="ECO:0000256" key="2">
    <source>
        <dbReference type="ARBA" id="ARBA00022763"/>
    </source>
</evidence>
<dbReference type="SUPFAM" id="SSF51306">
    <property type="entry name" value="LexA/Signal peptidase"/>
    <property type="match status" value="1"/>
</dbReference>
<dbReference type="GO" id="GO:0006281">
    <property type="term" value="P:DNA repair"/>
    <property type="evidence" value="ECO:0007669"/>
    <property type="project" value="UniProtKB-KW"/>
</dbReference>
<dbReference type="CDD" id="cd00093">
    <property type="entry name" value="HTH_XRE"/>
    <property type="match status" value="1"/>
</dbReference>